<dbReference type="PANTHER" id="PTHR13696:SF99">
    <property type="entry name" value="COBYRINIC ACID AC-DIAMIDE SYNTHASE"/>
    <property type="match status" value="1"/>
</dbReference>
<sequence length="252" mass="28036">MTRIISILNHKGGVGKTTTTANLGASLSRLGERVLLVDMDPQSNLSQHFSIESPERNVYHSLCEGESLPVWSIRERLDVVPADLDLADAPLRLQRDVNGFFKLRECLEEVRENYDYILIDCPPSLEILTANALIASNEAMVVVQAHYFAAKGLSSVFNLIDSLQQNLNRDLDISGILLTQLDKRTVFTRGIAQMVGELYEKYAFDTVVRYNISLAESTSAGKDIFEYAPKSAGAEDYEALGKEVKHGKKVRV</sequence>
<dbReference type="Proteomes" id="UP001348817">
    <property type="component" value="Plasmid pFA5"/>
</dbReference>
<dbReference type="RefSeq" id="WP_338395889.1">
    <property type="nucleotide sequence ID" value="NZ_AP025319.1"/>
</dbReference>
<accession>A0AAU9D073</accession>
<evidence type="ECO:0000313" key="2">
    <source>
        <dbReference type="EMBL" id="BDD12572.1"/>
    </source>
</evidence>
<keyword evidence="2" id="KW-0614">Plasmid</keyword>
<dbReference type="Gene3D" id="3.40.50.300">
    <property type="entry name" value="P-loop containing nucleotide triphosphate hydrolases"/>
    <property type="match status" value="1"/>
</dbReference>
<organism evidence="2 3">
    <name type="scientific">Fulvitalea axinellae</name>
    <dbReference type="NCBI Taxonomy" id="1182444"/>
    <lineage>
        <taxon>Bacteria</taxon>
        <taxon>Pseudomonadati</taxon>
        <taxon>Bacteroidota</taxon>
        <taxon>Cytophagia</taxon>
        <taxon>Cytophagales</taxon>
        <taxon>Persicobacteraceae</taxon>
        <taxon>Fulvitalea</taxon>
    </lineage>
</organism>
<dbReference type="InterPro" id="IPR025669">
    <property type="entry name" value="AAA_dom"/>
</dbReference>
<keyword evidence="3" id="KW-1185">Reference proteome</keyword>
<feature type="domain" description="AAA" evidence="1">
    <location>
        <begin position="3"/>
        <end position="173"/>
    </location>
</feature>
<dbReference type="PANTHER" id="PTHR13696">
    <property type="entry name" value="P-LOOP CONTAINING NUCLEOSIDE TRIPHOSPHATE HYDROLASE"/>
    <property type="match status" value="1"/>
</dbReference>
<dbReference type="SUPFAM" id="SSF52540">
    <property type="entry name" value="P-loop containing nucleoside triphosphate hydrolases"/>
    <property type="match status" value="1"/>
</dbReference>
<dbReference type="InterPro" id="IPR050678">
    <property type="entry name" value="DNA_Partitioning_ATPase"/>
</dbReference>
<dbReference type="Pfam" id="PF13614">
    <property type="entry name" value="AAA_31"/>
    <property type="match status" value="1"/>
</dbReference>
<proteinExistence type="predicted"/>
<dbReference type="CDD" id="cd02042">
    <property type="entry name" value="ParAB_family"/>
    <property type="match status" value="1"/>
</dbReference>
<dbReference type="FunFam" id="3.40.50.300:FF:000285">
    <property type="entry name" value="Sporulation initiation inhibitor Soj"/>
    <property type="match status" value="1"/>
</dbReference>
<dbReference type="InterPro" id="IPR027417">
    <property type="entry name" value="P-loop_NTPase"/>
</dbReference>
<geneLocation type="plasmid" evidence="2 3">
    <name>pFA5</name>
</geneLocation>
<reference evidence="2 3" key="1">
    <citation type="submission" date="2021-12" db="EMBL/GenBank/DDBJ databases">
        <title>Genome sequencing of bacteria with rrn-lacking chromosome and rrn-plasmid.</title>
        <authorList>
            <person name="Anda M."/>
            <person name="Iwasaki W."/>
        </authorList>
    </citation>
    <scope>NUCLEOTIDE SEQUENCE [LARGE SCALE GENOMIC DNA]</scope>
    <source>
        <strain evidence="2 3">DSM 100852</strain>
        <plasmid evidence="2 3">pFA5</plasmid>
    </source>
</reference>
<evidence type="ECO:0000259" key="1">
    <source>
        <dbReference type="Pfam" id="PF13614"/>
    </source>
</evidence>
<gene>
    <name evidence="2" type="ORF">FUAX_50040</name>
</gene>
<name>A0AAU9D073_9BACT</name>
<protein>
    <recommendedName>
        <fullName evidence="1">AAA domain-containing protein</fullName>
    </recommendedName>
</protein>
<dbReference type="EMBL" id="AP025319">
    <property type="protein sequence ID" value="BDD12572.1"/>
    <property type="molecule type" value="Genomic_DNA"/>
</dbReference>
<evidence type="ECO:0000313" key="3">
    <source>
        <dbReference type="Proteomes" id="UP001348817"/>
    </source>
</evidence>
<dbReference type="AlphaFoldDB" id="A0AAU9D073"/>
<dbReference type="KEGG" id="fax:FUAX_50040"/>